<sequence>MLKNDFEFIYHLNSMLIKEEKTQINTIFAPQIINCKR</sequence>
<organism evidence="1 2">
    <name type="scientific">Candidatus Ordinivivax streblomastigis</name>
    <dbReference type="NCBI Taxonomy" id="2540710"/>
    <lineage>
        <taxon>Bacteria</taxon>
        <taxon>Pseudomonadati</taxon>
        <taxon>Bacteroidota</taxon>
        <taxon>Bacteroidia</taxon>
        <taxon>Bacteroidales</taxon>
        <taxon>Candidatus Ordinivivax</taxon>
    </lineage>
</organism>
<proteinExistence type="predicted"/>
<name>A0A5M8P017_9BACT</name>
<dbReference type="EMBL" id="SNRX01000015">
    <property type="protein sequence ID" value="KAA6301710.1"/>
    <property type="molecule type" value="Genomic_DNA"/>
</dbReference>
<dbReference type="AlphaFoldDB" id="A0A5M8P017"/>
<evidence type="ECO:0000313" key="2">
    <source>
        <dbReference type="Proteomes" id="UP000324575"/>
    </source>
</evidence>
<comment type="caution">
    <text evidence="1">The sequence shown here is derived from an EMBL/GenBank/DDBJ whole genome shotgun (WGS) entry which is preliminary data.</text>
</comment>
<dbReference type="Proteomes" id="UP000324575">
    <property type="component" value="Unassembled WGS sequence"/>
</dbReference>
<protein>
    <submittedName>
        <fullName evidence="1">Uncharacterized protein</fullName>
    </submittedName>
</protein>
<accession>A0A5M8P017</accession>
<gene>
    <name evidence="1" type="ORF">EZS26_002175</name>
</gene>
<reference evidence="1 2" key="1">
    <citation type="submission" date="2019-03" db="EMBL/GenBank/DDBJ databases">
        <title>Single cell metagenomics reveals metabolic interactions within the superorganism composed of flagellate Streblomastix strix and complex community of Bacteroidetes bacteria on its surface.</title>
        <authorList>
            <person name="Treitli S.C."/>
            <person name="Kolisko M."/>
            <person name="Husnik F."/>
            <person name="Keeling P."/>
            <person name="Hampl V."/>
        </authorList>
    </citation>
    <scope>NUCLEOTIDE SEQUENCE [LARGE SCALE GENOMIC DNA]</scope>
    <source>
        <strain evidence="1">St1</strain>
    </source>
</reference>
<evidence type="ECO:0000313" key="1">
    <source>
        <dbReference type="EMBL" id="KAA6301710.1"/>
    </source>
</evidence>